<evidence type="ECO:0000256" key="5">
    <source>
        <dbReference type="ARBA" id="ARBA00022555"/>
    </source>
</evidence>
<keyword evidence="12 15" id="KW-0648">Protein biosynthesis</keyword>
<dbReference type="InterPro" id="IPR020825">
    <property type="entry name" value="Phe-tRNA_synthase-like_B3/B4"/>
</dbReference>
<dbReference type="Proteomes" id="UP000176204">
    <property type="component" value="Chromosome I"/>
</dbReference>
<evidence type="ECO:0000256" key="9">
    <source>
        <dbReference type="ARBA" id="ARBA00022840"/>
    </source>
</evidence>
<evidence type="ECO:0000256" key="1">
    <source>
        <dbReference type="ARBA" id="ARBA00004496"/>
    </source>
</evidence>
<dbReference type="GO" id="GO:0000049">
    <property type="term" value="F:tRNA binding"/>
    <property type="evidence" value="ECO:0007669"/>
    <property type="project" value="UniProtKB-UniRule"/>
</dbReference>
<dbReference type="SUPFAM" id="SSF55681">
    <property type="entry name" value="Class II aaRS and biotin synthetases"/>
    <property type="match status" value="1"/>
</dbReference>
<evidence type="ECO:0000256" key="3">
    <source>
        <dbReference type="ARBA" id="ARBA00011209"/>
    </source>
</evidence>
<evidence type="ECO:0000256" key="16">
    <source>
        <dbReference type="PROSITE-ProRule" id="PRU00209"/>
    </source>
</evidence>
<dbReference type="SUPFAM" id="SSF50249">
    <property type="entry name" value="Nucleic acid-binding proteins"/>
    <property type="match status" value="1"/>
</dbReference>
<dbReference type="Gene3D" id="3.30.70.380">
    <property type="entry name" value="Ferrodoxin-fold anticodon-binding domain"/>
    <property type="match status" value="1"/>
</dbReference>
<keyword evidence="4 15" id="KW-0963">Cytoplasm</keyword>
<dbReference type="KEGG" id="agl:PYTT_2349"/>
<dbReference type="PATRIC" id="fig|1679444.3.peg.1589"/>
<feature type="binding site" evidence="15">
    <location>
        <position position="476"/>
    </location>
    <ligand>
        <name>Mg(2+)</name>
        <dbReference type="ChEBI" id="CHEBI:18420"/>
        <note>shared with alpha subunit</note>
    </ligand>
</feature>
<feature type="binding site" evidence="15">
    <location>
        <position position="485"/>
    </location>
    <ligand>
        <name>Mg(2+)</name>
        <dbReference type="ChEBI" id="CHEBI:18420"/>
        <note>shared with alpha subunit</note>
    </ligand>
</feature>
<dbReference type="InterPro" id="IPR005121">
    <property type="entry name" value="Fdx_antiC-bd"/>
</dbReference>
<gene>
    <name evidence="15" type="primary">pheT</name>
    <name evidence="20" type="ORF">PYTT_2349</name>
</gene>
<dbReference type="SUPFAM" id="SSF56037">
    <property type="entry name" value="PheT/TilS domain"/>
    <property type="match status" value="1"/>
</dbReference>
<dbReference type="Pfam" id="PF03483">
    <property type="entry name" value="B3_4"/>
    <property type="match status" value="1"/>
</dbReference>
<dbReference type="CDD" id="cd02796">
    <property type="entry name" value="tRNA_bind_bactPheRS"/>
    <property type="match status" value="1"/>
</dbReference>
<evidence type="ECO:0000313" key="20">
    <source>
        <dbReference type="EMBL" id="SEH98990.1"/>
    </source>
</evidence>
<organism evidence="20 21">
    <name type="scientific">Akkermansia glycaniphila</name>
    <dbReference type="NCBI Taxonomy" id="1679444"/>
    <lineage>
        <taxon>Bacteria</taxon>
        <taxon>Pseudomonadati</taxon>
        <taxon>Verrucomicrobiota</taxon>
        <taxon>Verrucomicrobiia</taxon>
        <taxon>Verrucomicrobiales</taxon>
        <taxon>Akkermansiaceae</taxon>
        <taxon>Akkermansia</taxon>
    </lineage>
</organism>
<evidence type="ECO:0000259" key="18">
    <source>
        <dbReference type="PROSITE" id="PS51447"/>
    </source>
</evidence>
<dbReference type="InterPro" id="IPR002547">
    <property type="entry name" value="tRNA-bd_dom"/>
</dbReference>
<name>A0A1C7P9I2_9BACT</name>
<accession>A0A1C7P9I2</accession>
<evidence type="ECO:0000256" key="10">
    <source>
        <dbReference type="ARBA" id="ARBA00022842"/>
    </source>
</evidence>
<dbReference type="NCBIfam" id="NF045760">
    <property type="entry name" value="YtpR"/>
    <property type="match status" value="1"/>
</dbReference>
<dbReference type="Gene3D" id="2.40.50.140">
    <property type="entry name" value="Nucleic acid-binding proteins"/>
    <property type="match status" value="1"/>
</dbReference>
<keyword evidence="21" id="KW-1185">Reference proteome</keyword>
<dbReference type="PROSITE" id="PS50886">
    <property type="entry name" value="TRBD"/>
    <property type="match status" value="1"/>
</dbReference>
<comment type="similarity">
    <text evidence="2 15">Belongs to the phenylalanyl-tRNA synthetase beta subunit family. Type 1 subfamily.</text>
</comment>
<dbReference type="Gene3D" id="3.30.930.10">
    <property type="entry name" value="Bira Bifunctional Protein, Domain 2"/>
    <property type="match status" value="1"/>
</dbReference>
<comment type="catalytic activity">
    <reaction evidence="14 15">
        <text>tRNA(Phe) + L-phenylalanine + ATP = L-phenylalanyl-tRNA(Phe) + AMP + diphosphate + H(+)</text>
        <dbReference type="Rhea" id="RHEA:19413"/>
        <dbReference type="Rhea" id="RHEA-COMP:9668"/>
        <dbReference type="Rhea" id="RHEA-COMP:9699"/>
        <dbReference type="ChEBI" id="CHEBI:15378"/>
        <dbReference type="ChEBI" id="CHEBI:30616"/>
        <dbReference type="ChEBI" id="CHEBI:33019"/>
        <dbReference type="ChEBI" id="CHEBI:58095"/>
        <dbReference type="ChEBI" id="CHEBI:78442"/>
        <dbReference type="ChEBI" id="CHEBI:78531"/>
        <dbReference type="ChEBI" id="CHEBI:456215"/>
        <dbReference type="EC" id="6.1.1.20"/>
    </reaction>
</comment>
<dbReference type="GO" id="GO:0000287">
    <property type="term" value="F:magnesium ion binding"/>
    <property type="evidence" value="ECO:0007669"/>
    <property type="project" value="UniProtKB-UniRule"/>
</dbReference>
<evidence type="ECO:0000259" key="17">
    <source>
        <dbReference type="PROSITE" id="PS50886"/>
    </source>
</evidence>
<evidence type="ECO:0000256" key="13">
    <source>
        <dbReference type="ARBA" id="ARBA00023146"/>
    </source>
</evidence>
<evidence type="ECO:0000256" key="14">
    <source>
        <dbReference type="ARBA" id="ARBA00049255"/>
    </source>
</evidence>
<dbReference type="Pfam" id="PF01588">
    <property type="entry name" value="tRNA_bind"/>
    <property type="match status" value="1"/>
</dbReference>
<evidence type="ECO:0000259" key="19">
    <source>
        <dbReference type="PROSITE" id="PS51483"/>
    </source>
</evidence>
<dbReference type="GO" id="GO:0004826">
    <property type="term" value="F:phenylalanine-tRNA ligase activity"/>
    <property type="evidence" value="ECO:0007669"/>
    <property type="project" value="UniProtKB-UniRule"/>
</dbReference>
<evidence type="ECO:0000256" key="12">
    <source>
        <dbReference type="ARBA" id="ARBA00022917"/>
    </source>
</evidence>
<dbReference type="InterPro" id="IPR036690">
    <property type="entry name" value="Fdx_antiC-bd_sf"/>
</dbReference>
<dbReference type="InterPro" id="IPR009061">
    <property type="entry name" value="DNA-bd_dom_put_sf"/>
</dbReference>
<feature type="binding site" evidence="15">
    <location>
        <position position="486"/>
    </location>
    <ligand>
        <name>Mg(2+)</name>
        <dbReference type="ChEBI" id="CHEBI:18420"/>
        <note>shared with alpha subunit</note>
    </ligand>
</feature>
<dbReference type="SMART" id="SM00874">
    <property type="entry name" value="B5"/>
    <property type="match status" value="1"/>
</dbReference>
<keyword evidence="8 15" id="KW-0547">Nucleotide-binding</keyword>
<evidence type="ECO:0000256" key="15">
    <source>
        <dbReference type="HAMAP-Rule" id="MF_00283"/>
    </source>
</evidence>
<dbReference type="GO" id="GO:0006432">
    <property type="term" value="P:phenylalanyl-tRNA aminoacylation"/>
    <property type="evidence" value="ECO:0007669"/>
    <property type="project" value="UniProtKB-UniRule"/>
</dbReference>
<feature type="binding site" evidence="15">
    <location>
        <position position="482"/>
    </location>
    <ligand>
        <name>Mg(2+)</name>
        <dbReference type="ChEBI" id="CHEBI:18420"/>
        <note>shared with alpha subunit</note>
    </ligand>
</feature>
<dbReference type="EC" id="6.1.1.20" evidence="15"/>
<evidence type="ECO:0000256" key="8">
    <source>
        <dbReference type="ARBA" id="ARBA00022741"/>
    </source>
</evidence>
<keyword evidence="11 16" id="KW-0694">RNA-binding</keyword>
<dbReference type="HAMAP" id="MF_00283">
    <property type="entry name" value="Phe_tRNA_synth_beta1"/>
    <property type="match status" value="1"/>
</dbReference>
<dbReference type="FunFam" id="2.40.50.140:FF:000045">
    <property type="entry name" value="Phenylalanine--tRNA ligase beta subunit"/>
    <property type="match status" value="1"/>
</dbReference>
<keyword evidence="5 16" id="KW-0820">tRNA-binding</keyword>
<dbReference type="InterPro" id="IPR045060">
    <property type="entry name" value="Phe-tRNA-ligase_IIc_bsu"/>
</dbReference>
<keyword evidence="10 15" id="KW-0460">Magnesium</keyword>
<sequence length="830" mass="89520">MNVSLNWLSQYIDLEGLGTQEISDMLTFAGIEVEGIQERGVKSDLVVVAQVVSADPHPQADRLKVCQVDAGEGSLRQIVCGAQNYKVGDKVPCSLPGAQLPGGIEIKEGKLRGVESRGMLCSASELGLPDATHGLWILPEDMKIGTPVRTFVKTDTIFELEITPNRPDLLSHWGMARELAAITGRTLKADPAEEAARSIETTDAGDHIRLEAPAACPLYTAVKISGVKIGPSPEWLAERLVSIGLRPINNIVDITNYVLHEIGHPLHAFDASKISEGIAVRPAHDGEQFQALVGGTYTLTPEDLVIADHSGKALALGGVMGGAESGVTEATTDIVLESAWFQRSGIRFTSRRLALGSDSSYRFERGTSPWNVLRAAARARQLILEIAGGTAGPVRVGGQAPTLVPESAAPTATVIEQGTEAKIYYALDNVHLDWSALDRMAGGAVPHLEAAAILKRLGCNDTDGKGNWDCPPWRLDLKRDCDLLEEIIRVYGLDNIPSRYIARYSEESAVDRAHDFRMSLARRLAALGFWEAQTLKLIATESPDGTVPQLRDAQPLRPLMEGDVIRVALPLSEDHAVLRPSLAPGLVSVAVRNMNQGMTSLRFFEMGRFFRNTGGGKGKDIETDVVGIFMAGKSAPASWSNPKPGNISFEDLTAVICSLVPNAAVTLTPARPRPEAAIGADVQINGTACGYFARMNIARCRELGLPEETYYCAIELRKLQDIATAPMRVKELPQFPGSSRDAAMDVPATTTNADILKAIAGAKQPLLVSYKCFDVFADPTGVKLAADRKSMAYTFLYRAADKTLTAAEVDAAHKAVLDHLGKQIKTLQYR</sequence>
<feature type="domain" description="FDX-ACB" evidence="18">
    <location>
        <begin position="733"/>
        <end position="830"/>
    </location>
</feature>
<keyword evidence="7 15" id="KW-0479">Metal-binding</keyword>
<dbReference type="PROSITE" id="PS51447">
    <property type="entry name" value="FDX_ACB"/>
    <property type="match status" value="1"/>
</dbReference>
<dbReference type="SUPFAM" id="SSF54991">
    <property type="entry name" value="Anticodon-binding domain of PheRS"/>
    <property type="match status" value="1"/>
</dbReference>
<dbReference type="Pfam" id="PF17759">
    <property type="entry name" value="tRNA_synthFbeta"/>
    <property type="match status" value="1"/>
</dbReference>
<dbReference type="InterPro" id="IPR012340">
    <property type="entry name" value="NA-bd_OB-fold"/>
</dbReference>
<dbReference type="PANTHER" id="PTHR10947">
    <property type="entry name" value="PHENYLALANYL-TRNA SYNTHETASE BETA CHAIN AND LEUCINE-RICH REPEAT-CONTAINING PROTEIN 47"/>
    <property type="match status" value="1"/>
</dbReference>
<reference evidence="21" key="1">
    <citation type="submission" date="2016-09" db="EMBL/GenBank/DDBJ databases">
        <authorList>
            <person name="Koehorst J."/>
        </authorList>
    </citation>
    <scope>NUCLEOTIDE SEQUENCE [LARGE SCALE GENOMIC DNA]</scope>
</reference>
<comment type="subunit">
    <text evidence="3 15">Tetramer of two alpha and two beta subunits.</text>
</comment>
<evidence type="ECO:0000256" key="2">
    <source>
        <dbReference type="ARBA" id="ARBA00008653"/>
    </source>
</evidence>
<dbReference type="InterPro" id="IPR041616">
    <property type="entry name" value="PheRS_beta_core"/>
</dbReference>
<protein>
    <recommendedName>
        <fullName evidence="15">Phenylalanine--tRNA ligase beta subunit</fullName>
        <ecNumber evidence="15">6.1.1.20</ecNumber>
    </recommendedName>
    <alternativeName>
        <fullName evidence="15">Phenylalanyl-tRNA synthetase beta subunit</fullName>
        <shortName evidence="15">PheRS</shortName>
    </alternativeName>
</protein>
<dbReference type="AlphaFoldDB" id="A0A1C7P9I2"/>
<dbReference type="SMART" id="SM00873">
    <property type="entry name" value="B3_4"/>
    <property type="match status" value="1"/>
</dbReference>
<dbReference type="EMBL" id="LT629973">
    <property type="protein sequence ID" value="SEH98990.1"/>
    <property type="molecule type" value="Genomic_DNA"/>
</dbReference>
<proteinExistence type="inferred from homology"/>
<dbReference type="PROSITE" id="PS51483">
    <property type="entry name" value="B5"/>
    <property type="match status" value="1"/>
</dbReference>
<dbReference type="Pfam" id="PF03147">
    <property type="entry name" value="FDX-ACB"/>
    <property type="match status" value="1"/>
</dbReference>
<dbReference type="SUPFAM" id="SSF46955">
    <property type="entry name" value="Putative DNA-binding domain"/>
    <property type="match status" value="1"/>
</dbReference>
<feature type="domain" description="TRNA-binding" evidence="17">
    <location>
        <begin position="40"/>
        <end position="149"/>
    </location>
</feature>
<keyword evidence="6 15" id="KW-0436">Ligase</keyword>
<feature type="domain" description="B5" evidence="19">
    <location>
        <begin position="425"/>
        <end position="498"/>
    </location>
</feature>
<dbReference type="RefSeq" id="WP_067777648.1">
    <property type="nucleotide sequence ID" value="NZ_LIGX01000040.1"/>
</dbReference>
<dbReference type="Gene3D" id="3.30.56.10">
    <property type="match status" value="2"/>
</dbReference>
<dbReference type="GO" id="GO:0005524">
    <property type="term" value="F:ATP binding"/>
    <property type="evidence" value="ECO:0007669"/>
    <property type="project" value="UniProtKB-UniRule"/>
</dbReference>
<dbReference type="GO" id="GO:0009328">
    <property type="term" value="C:phenylalanine-tRNA ligase complex"/>
    <property type="evidence" value="ECO:0007669"/>
    <property type="project" value="TreeGrafter"/>
</dbReference>
<dbReference type="InterPro" id="IPR004532">
    <property type="entry name" value="Phe-tRNA-ligase_IIc_bsu_bact"/>
</dbReference>
<dbReference type="PANTHER" id="PTHR10947:SF0">
    <property type="entry name" value="PHENYLALANINE--TRNA LIGASE BETA SUBUNIT"/>
    <property type="match status" value="1"/>
</dbReference>
<comment type="subcellular location">
    <subcellularLocation>
        <location evidence="1 15">Cytoplasm</location>
    </subcellularLocation>
</comment>
<dbReference type="Gene3D" id="3.50.40.10">
    <property type="entry name" value="Phenylalanyl-trna Synthetase, Chain B, domain 3"/>
    <property type="match status" value="1"/>
</dbReference>
<dbReference type="SMART" id="SM00896">
    <property type="entry name" value="FDX-ACB"/>
    <property type="match status" value="1"/>
</dbReference>
<dbReference type="NCBIfam" id="TIGR00472">
    <property type="entry name" value="pheT_bact"/>
    <property type="match status" value="1"/>
</dbReference>
<dbReference type="Pfam" id="PF03484">
    <property type="entry name" value="B5"/>
    <property type="match status" value="1"/>
</dbReference>
<evidence type="ECO:0000256" key="4">
    <source>
        <dbReference type="ARBA" id="ARBA00022490"/>
    </source>
</evidence>
<dbReference type="STRING" id="1679444.PYTT_2349"/>
<dbReference type="InterPro" id="IPR033714">
    <property type="entry name" value="tRNA_bind_bactPheRS"/>
</dbReference>
<keyword evidence="13 15" id="KW-0030">Aminoacyl-tRNA synthetase</keyword>
<evidence type="ECO:0000256" key="11">
    <source>
        <dbReference type="ARBA" id="ARBA00022884"/>
    </source>
</evidence>
<evidence type="ECO:0000256" key="6">
    <source>
        <dbReference type="ARBA" id="ARBA00022598"/>
    </source>
</evidence>
<dbReference type="InterPro" id="IPR005146">
    <property type="entry name" value="B3/B4_tRNA-bd"/>
</dbReference>
<dbReference type="InterPro" id="IPR005147">
    <property type="entry name" value="tRNA_synthase_B5-dom"/>
</dbReference>
<dbReference type="InterPro" id="IPR045864">
    <property type="entry name" value="aa-tRNA-synth_II/BPL/LPL"/>
</dbReference>
<comment type="cofactor">
    <cofactor evidence="15">
        <name>Mg(2+)</name>
        <dbReference type="ChEBI" id="CHEBI:18420"/>
    </cofactor>
    <text evidence="15">Binds 2 magnesium ions per tetramer.</text>
</comment>
<evidence type="ECO:0000313" key="21">
    <source>
        <dbReference type="Proteomes" id="UP000176204"/>
    </source>
</evidence>
<keyword evidence="9 15" id="KW-0067">ATP-binding</keyword>
<evidence type="ECO:0000256" key="7">
    <source>
        <dbReference type="ARBA" id="ARBA00022723"/>
    </source>
</evidence>
<dbReference type="OrthoDB" id="9805455at2"/>